<dbReference type="PANTHER" id="PTHR33175">
    <property type="entry name" value="DNA-BINDING PROTEIN HU"/>
    <property type="match status" value="1"/>
</dbReference>
<evidence type="ECO:0000256" key="5">
    <source>
        <dbReference type="ARBA" id="ARBA00022705"/>
    </source>
</evidence>
<comment type="subcellular location">
    <subcellularLocation>
        <location evidence="1">Virion</location>
    </subcellularLocation>
</comment>
<dbReference type="InterPro" id="IPR005902">
    <property type="entry name" value="HU_DNA-bd_put"/>
</dbReference>
<evidence type="ECO:0000313" key="13">
    <source>
        <dbReference type="Proteomes" id="UP000184509"/>
    </source>
</evidence>
<evidence type="ECO:0000256" key="2">
    <source>
        <dbReference type="ARBA" id="ARBA00010529"/>
    </source>
</evidence>
<dbReference type="PANTHER" id="PTHR33175:SF13">
    <property type="entry name" value="HISTONE-LIKE PROTEIN"/>
    <property type="match status" value="1"/>
</dbReference>
<gene>
    <name evidence="12" type="ORF">SAMN05444405_12161</name>
</gene>
<evidence type="ECO:0000256" key="3">
    <source>
        <dbReference type="ARBA" id="ARBA00011738"/>
    </source>
</evidence>
<dbReference type="InterPro" id="IPR010992">
    <property type="entry name" value="IHF-like_DNA-bd_dom_sf"/>
</dbReference>
<dbReference type="EMBL" id="FQTV01000021">
    <property type="protein sequence ID" value="SHG05189.1"/>
    <property type="molecule type" value="Genomic_DNA"/>
</dbReference>
<dbReference type="GO" id="GO:0005829">
    <property type="term" value="C:cytosol"/>
    <property type="evidence" value="ECO:0007669"/>
    <property type="project" value="TreeGrafter"/>
</dbReference>
<name>A0A1M5GN77_9BACE</name>
<keyword evidence="13" id="KW-1185">Reference proteome</keyword>
<dbReference type="InterPro" id="IPR000119">
    <property type="entry name" value="Hist_DNA-bd"/>
</dbReference>
<dbReference type="NCBIfam" id="TIGR01201">
    <property type="entry name" value="HU_rel"/>
    <property type="match status" value="1"/>
</dbReference>
<dbReference type="SUPFAM" id="SSF47729">
    <property type="entry name" value="IHF-like DNA-binding proteins"/>
    <property type="match status" value="1"/>
</dbReference>
<evidence type="ECO:0000313" key="12">
    <source>
        <dbReference type="EMBL" id="SHG05189.1"/>
    </source>
</evidence>
<sequence>MSIQYRLTPMRDNISEKPKQGFYAQVVTKGTIDTRELCKAISEKCSLNVADMKAAIEALAQTIEDKLQDGYNVSIDELGTFSVSAESRTVQDVEEIRGQSIKVKNINFRPSVRLKTTMKTSKFERVPGKK</sequence>
<protein>
    <recommendedName>
        <fullName evidence="4">Viral histone-like protein</fullName>
    </recommendedName>
    <alternativeName>
        <fullName evidence="9">DNA-binding protein pA104R</fullName>
    </alternativeName>
    <alternativeName>
        <fullName evidence="8">pA104R</fullName>
    </alternativeName>
</protein>
<comment type="similarity">
    <text evidence="2">Belongs to the bacterial histone-like protein family.</text>
</comment>
<dbReference type="Proteomes" id="UP000184509">
    <property type="component" value="Unassembled WGS sequence"/>
</dbReference>
<evidence type="ECO:0000256" key="1">
    <source>
        <dbReference type="ARBA" id="ARBA00004328"/>
    </source>
</evidence>
<dbReference type="GO" id="GO:0030527">
    <property type="term" value="F:structural constituent of chromatin"/>
    <property type="evidence" value="ECO:0007669"/>
    <property type="project" value="InterPro"/>
</dbReference>
<organism evidence="12 13">
    <name type="scientific">Bacteroides luti</name>
    <dbReference type="NCBI Taxonomy" id="1297750"/>
    <lineage>
        <taxon>Bacteria</taxon>
        <taxon>Pseudomonadati</taxon>
        <taxon>Bacteroidota</taxon>
        <taxon>Bacteroidia</taxon>
        <taxon>Bacteroidales</taxon>
        <taxon>Bacteroidaceae</taxon>
        <taxon>Bacteroides</taxon>
    </lineage>
</organism>
<comment type="function">
    <text evidence="10">DNA-binding protein that plays a critical role in nucleoid compaction, genome replication and DNA replication and transcription. Binds to both ssDNA and dsDNA with a binding site covering about 15 nucleotides. Displays DNA-supercoiling activity only when associated with the viral DNA topoisomerase 2.</text>
</comment>
<keyword evidence="7 12" id="KW-0238">DNA-binding</keyword>
<reference evidence="12 13" key="1">
    <citation type="submission" date="2016-11" db="EMBL/GenBank/DDBJ databases">
        <authorList>
            <person name="Jaros S."/>
            <person name="Januszkiewicz K."/>
            <person name="Wedrychowicz H."/>
        </authorList>
    </citation>
    <scope>NUCLEOTIDE SEQUENCE [LARGE SCALE GENOMIC DNA]</scope>
    <source>
        <strain evidence="12 13">DSM 26991</strain>
    </source>
</reference>
<dbReference type="Gene3D" id="4.10.520.10">
    <property type="entry name" value="IHF-like DNA-binding proteins"/>
    <property type="match status" value="1"/>
</dbReference>
<evidence type="ECO:0000259" key="11">
    <source>
        <dbReference type="Pfam" id="PF18291"/>
    </source>
</evidence>
<feature type="domain" description="HU" evidence="11">
    <location>
        <begin position="1"/>
        <end position="125"/>
    </location>
</feature>
<evidence type="ECO:0000256" key="9">
    <source>
        <dbReference type="ARBA" id="ARBA00033227"/>
    </source>
</evidence>
<keyword evidence="6" id="KW-0426">Late protein</keyword>
<dbReference type="GO" id="GO:0003677">
    <property type="term" value="F:DNA binding"/>
    <property type="evidence" value="ECO:0007669"/>
    <property type="project" value="UniProtKB-KW"/>
</dbReference>
<dbReference type="STRING" id="1297750.SAMN05444405_12161"/>
<proteinExistence type="inferred from homology"/>
<dbReference type="RefSeq" id="WP_073403934.1">
    <property type="nucleotide sequence ID" value="NZ_FQTV01000021.1"/>
</dbReference>
<evidence type="ECO:0000256" key="8">
    <source>
        <dbReference type="ARBA" id="ARBA00033120"/>
    </source>
</evidence>
<dbReference type="AlphaFoldDB" id="A0A1M5GN77"/>
<evidence type="ECO:0000256" key="7">
    <source>
        <dbReference type="ARBA" id="ARBA00023125"/>
    </source>
</evidence>
<keyword evidence="5" id="KW-0235">DNA replication</keyword>
<dbReference type="OrthoDB" id="1097869at2"/>
<accession>A0A1M5GN77</accession>
<evidence type="ECO:0000256" key="10">
    <source>
        <dbReference type="ARBA" id="ARBA00046140"/>
    </source>
</evidence>
<evidence type="ECO:0000256" key="4">
    <source>
        <dbReference type="ARBA" id="ARBA00016145"/>
    </source>
</evidence>
<dbReference type="InterPro" id="IPR041607">
    <property type="entry name" value="HU-HIG"/>
</dbReference>
<evidence type="ECO:0000256" key="6">
    <source>
        <dbReference type="ARBA" id="ARBA00022921"/>
    </source>
</evidence>
<dbReference type="Pfam" id="PF18291">
    <property type="entry name" value="HU-HIG"/>
    <property type="match status" value="1"/>
</dbReference>
<comment type="subunit">
    <text evidence="3">Homodimer.</text>
</comment>
<dbReference type="GO" id="GO:0006260">
    <property type="term" value="P:DNA replication"/>
    <property type="evidence" value="ECO:0007669"/>
    <property type="project" value="UniProtKB-KW"/>
</dbReference>